<comment type="subcellular location">
    <subcellularLocation>
        <location evidence="1 5 6">Nucleus</location>
    </subcellularLocation>
</comment>
<dbReference type="InterPro" id="IPR009057">
    <property type="entry name" value="Homeodomain-like_sf"/>
</dbReference>
<keyword evidence="4 5" id="KW-0539">Nucleus</keyword>
<dbReference type="PROSITE" id="PS50071">
    <property type="entry name" value="HOMEOBOX_2"/>
    <property type="match status" value="1"/>
</dbReference>
<dbReference type="InterPro" id="IPR050877">
    <property type="entry name" value="EMX-VAX-Noto_Homeobox_TFs"/>
</dbReference>
<evidence type="ECO:0000313" key="9">
    <source>
        <dbReference type="EMBL" id="KAL3863796.1"/>
    </source>
</evidence>
<dbReference type="PANTHER" id="PTHR24339">
    <property type="entry name" value="HOMEOBOX PROTEIN EMX-RELATED"/>
    <property type="match status" value="1"/>
</dbReference>
<sequence>MTATRVTPCSRRSKGFTIDSIIGKDSESLTPQISQNSIQEGENVAEHRVTDSERNRYGFVNSDLYGRNARDICDVRDPTLFNGSTANVMGTIVPSNILKYFHGAFVPTSVPFVSPELCRYPLPSLNVSGVYSQHIPAVSTIQPMLYNDARDFRENHPYFADRFPGNLLSRFGVPGSPGLFFHPYRKPKRIRTAFSPSQLLLLEKAFEKSHYVVGQERKDLASELQLSETQVKVWFQNRRTKHKRIKTDDKSVICSHGESQGTYSEDIESNNSDEESDISDNDDNDDDGVNNARDYDTSHDNAVKT</sequence>
<dbReference type="CDD" id="cd00086">
    <property type="entry name" value="homeodomain"/>
    <property type="match status" value="1"/>
</dbReference>
<feature type="compositionally biased region" description="Acidic residues" evidence="7">
    <location>
        <begin position="265"/>
        <end position="288"/>
    </location>
</feature>
<dbReference type="PROSITE" id="PS00027">
    <property type="entry name" value="HOMEOBOX_1"/>
    <property type="match status" value="1"/>
</dbReference>
<keyword evidence="2 5" id="KW-0238">DNA-binding</keyword>
<dbReference type="AlphaFoldDB" id="A0ABD3VQB7"/>
<evidence type="ECO:0000256" key="7">
    <source>
        <dbReference type="SAM" id="MobiDB-lite"/>
    </source>
</evidence>
<evidence type="ECO:0000256" key="5">
    <source>
        <dbReference type="PROSITE-ProRule" id="PRU00108"/>
    </source>
</evidence>
<feature type="region of interest" description="Disordered" evidence="7">
    <location>
        <begin position="246"/>
        <end position="305"/>
    </location>
</feature>
<feature type="DNA-binding region" description="Homeobox" evidence="5">
    <location>
        <begin position="187"/>
        <end position="246"/>
    </location>
</feature>
<organism evidence="9 10">
    <name type="scientific">Sinanodonta woodiana</name>
    <name type="common">Chinese pond mussel</name>
    <name type="synonym">Anodonta woodiana</name>
    <dbReference type="NCBI Taxonomy" id="1069815"/>
    <lineage>
        <taxon>Eukaryota</taxon>
        <taxon>Metazoa</taxon>
        <taxon>Spiralia</taxon>
        <taxon>Lophotrochozoa</taxon>
        <taxon>Mollusca</taxon>
        <taxon>Bivalvia</taxon>
        <taxon>Autobranchia</taxon>
        <taxon>Heteroconchia</taxon>
        <taxon>Palaeoheterodonta</taxon>
        <taxon>Unionida</taxon>
        <taxon>Unionoidea</taxon>
        <taxon>Unionidae</taxon>
        <taxon>Unioninae</taxon>
        <taxon>Sinanodonta</taxon>
    </lineage>
</organism>
<evidence type="ECO:0000259" key="8">
    <source>
        <dbReference type="PROSITE" id="PS50071"/>
    </source>
</evidence>
<protein>
    <recommendedName>
        <fullName evidence="8">Homeobox domain-containing protein</fullName>
    </recommendedName>
</protein>
<dbReference type="InterPro" id="IPR017970">
    <property type="entry name" value="Homeobox_CS"/>
</dbReference>
<dbReference type="FunFam" id="1.10.10.60:FF:000081">
    <property type="entry name" value="Empty spiracles homeobox 2"/>
    <property type="match status" value="1"/>
</dbReference>
<accession>A0ABD3VQB7</accession>
<dbReference type="Gene3D" id="1.10.10.60">
    <property type="entry name" value="Homeodomain-like"/>
    <property type="match status" value="1"/>
</dbReference>
<dbReference type="InterPro" id="IPR001356">
    <property type="entry name" value="HD"/>
</dbReference>
<dbReference type="PANTHER" id="PTHR24339:SF28">
    <property type="entry name" value="E5-RELATED"/>
    <property type="match status" value="1"/>
</dbReference>
<comment type="caution">
    <text evidence="9">The sequence shown here is derived from an EMBL/GenBank/DDBJ whole genome shotgun (WGS) entry which is preliminary data.</text>
</comment>
<dbReference type="Pfam" id="PF00046">
    <property type="entry name" value="Homeodomain"/>
    <property type="match status" value="1"/>
</dbReference>
<gene>
    <name evidence="9" type="ORF">ACJMK2_005531</name>
</gene>
<dbReference type="SUPFAM" id="SSF46689">
    <property type="entry name" value="Homeodomain-like"/>
    <property type="match status" value="1"/>
</dbReference>
<feature type="compositionally biased region" description="Basic and acidic residues" evidence="7">
    <location>
        <begin position="293"/>
        <end position="305"/>
    </location>
</feature>
<keyword evidence="10" id="KW-1185">Reference proteome</keyword>
<proteinExistence type="predicted"/>
<dbReference type="Proteomes" id="UP001634394">
    <property type="component" value="Unassembled WGS sequence"/>
</dbReference>
<feature type="domain" description="Homeobox" evidence="8">
    <location>
        <begin position="185"/>
        <end position="245"/>
    </location>
</feature>
<evidence type="ECO:0000256" key="2">
    <source>
        <dbReference type="ARBA" id="ARBA00023125"/>
    </source>
</evidence>
<dbReference type="GO" id="GO:0005634">
    <property type="term" value="C:nucleus"/>
    <property type="evidence" value="ECO:0007669"/>
    <property type="project" value="UniProtKB-SubCell"/>
</dbReference>
<evidence type="ECO:0000256" key="4">
    <source>
        <dbReference type="ARBA" id="ARBA00023242"/>
    </source>
</evidence>
<evidence type="ECO:0000256" key="6">
    <source>
        <dbReference type="RuleBase" id="RU000682"/>
    </source>
</evidence>
<reference evidence="9 10" key="1">
    <citation type="submission" date="2024-11" db="EMBL/GenBank/DDBJ databases">
        <title>Chromosome-level genome assembly of the freshwater bivalve Anodonta woodiana.</title>
        <authorList>
            <person name="Chen X."/>
        </authorList>
    </citation>
    <scope>NUCLEOTIDE SEQUENCE [LARGE SCALE GENOMIC DNA]</scope>
    <source>
        <strain evidence="9">MN2024</strain>
        <tissue evidence="9">Gills</tissue>
    </source>
</reference>
<evidence type="ECO:0000256" key="1">
    <source>
        <dbReference type="ARBA" id="ARBA00004123"/>
    </source>
</evidence>
<dbReference type="GO" id="GO:0003677">
    <property type="term" value="F:DNA binding"/>
    <property type="evidence" value="ECO:0007669"/>
    <property type="project" value="UniProtKB-UniRule"/>
</dbReference>
<evidence type="ECO:0000313" key="10">
    <source>
        <dbReference type="Proteomes" id="UP001634394"/>
    </source>
</evidence>
<name>A0ABD3VQB7_SINWO</name>
<dbReference type="EMBL" id="JBJQND010000010">
    <property type="protein sequence ID" value="KAL3863796.1"/>
    <property type="molecule type" value="Genomic_DNA"/>
</dbReference>
<keyword evidence="3 5" id="KW-0371">Homeobox</keyword>
<dbReference type="SMART" id="SM00389">
    <property type="entry name" value="HOX"/>
    <property type="match status" value="1"/>
</dbReference>
<evidence type="ECO:0000256" key="3">
    <source>
        <dbReference type="ARBA" id="ARBA00023155"/>
    </source>
</evidence>